<accession>A0A9P5Q7J7</accession>
<dbReference type="AlphaFoldDB" id="A0A9P5Q7J7"/>
<keyword evidence="2" id="KW-0648">Protein biosynthesis</keyword>
<name>A0A9P5Q7J7_9AGAR</name>
<dbReference type="InterPro" id="IPR015034">
    <property type="entry name" value="Bles03"/>
</dbReference>
<dbReference type="SUPFAM" id="SSF55418">
    <property type="entry name" value="eIF4e-like"/>
    <property type="match status" value="1"/>
</dbReference>
<reference evidence="2" key="1">
    <citation type="submission" date="2020-11" db="EMBL/GenBank/DDBJ databases">
        <authorList>
            <consortium name="DOE Joint Genome Institute"/>
            <person name="Ahrendt S."/>
            <person name="Riley R."/>
            <person name="Andreopoulos W."/>
            <person name="Labutti K."/>
            <person name="Pangilinan J."/>
            <person name="Ruiz-Duenas F.J."/>
            <person name="Barrasa J.M."/>
            <person name="Sanchez-Garcia M."/>
            <person name="Camarero S."/>
            <person name="Miyauchi S."/>
            <person name="Serrano A."/>
            <person name="Linde D."/>
            <person name="Babiker R."/>
            <person name="Drula E."/>
            <person name="Ayuso-Fernandez I."/>
            <person name="Pacheco R."/>
            <person name="Padilla G."/>
            <person name="Ferreira P."/>
            <person name="Barriuso J."/>
            <person name="Kellner H."/>
            <person name="Castanera R."/>
            <person name="Alfaro M."/>
            <person name="Ramirez L."/>
            <person name="Pisabarro A.G."/>
            <person name="Kuo A."/>
            <person name="Tritt A."/>
            <person name="Lipzen A."/>
            <person name="He G."/>
            <person name="Yan M."/>
            <person name="Ng V."/>
            <person name="Cullen D."/>
            <person name="Martin F."/>
            <person name="Rosso M.-N."/>
            <person name="Henrissat B."/>
            <person name="Hibbett D."/>
            <person name="Martinez A.T."/>
            <person name="Grigoriev I.V."/>
        </authorList>
    </citation>
    <scope>NUCLEOTIDE SEQUENCE</scope>
    <source>
        <strain evidence="2">AH 40177</strain>
    </source>
</reference>
<proteinExistence type="inferred from homology"/>
<dbReference type="Proteomes" id="UP000772434">
    <property type="component" value="Unassembled WGS sequence"/>
</dbReference>
<evidence type="ECO:0000313" key="3">
    <source>
        <dbReference type="Proteomes" id="UP000772434"/>
    </source>
</evidence>
<protein>
    <submittedName>
        <fullName evidence="2">Translation initiation factor eIF 4e-like domain-containing protein</fullName>
    </submittedName>
</protein>
<dbReference type="PANTHER" id="PTHR31977">
    <property type="entry name" value="UPF0696 PROTEIN C11ORF68"/>
    <property type="match status" value="1"/>
</dbReference>
<sequence>MDLDAATLALVNQVARLRMNDANDSKLQSKVVVRIESLQTGNLVKTGANVLCQSDELEQPSDRFPSPSFTPSICTVNKWITCHFDAHSSSRQNIEAFVNRWRPSCTTLRDGEWIAVNRGMTIDPNPPRIEEMKASFQNLVRSHRQNGNITLTTSALDKLAQEYNVTSGKWIIFTDRDGVDTAWAEIIKLICLYRKRGFAKVSVEKGDNNHAICVYVDAFSDEREVFRLRNDLKRNGIVQKIAFKLDAYSHLGIYRKNVWGISPRRYYQ</sequence>
<organism evidence="2 3">
    <name type="scientific">Rhodocollybia butyracea</name>
    <dbReference type="NCBI Taxonomy" id="206335"/>
    <lineage>
        <taxon>Eukaryota</taxon>
        <taxon>Fungi</taxon>
        <taxon>Dikarya</taxon>
        <taxon>Basidiomycota</taxon>
        <taxon>Agaricomycotina</taxon>
        <taxon>Agaricomycetes</taxon>
        <taxon>Agaricomycetidae</taxon>
        <taxon>Agaricales</taxon>
        <taxon>Marasmiineae</taxon>
        <taxon>Omphalotaceae</taxon>
        <taxon>Rhodocollybia</taxon>
    </lineage>
</organism>
<dbReference type="GO" id="GO:0003743">
    <property type="term" value="F:translation initiation factor activity"/>
    <property type="evidence" value="ECO:0007669"/>
    <property type="project" value="UniProtKB-KW"/>
</dbReference>
<dbReference type="Gene3D" id="3.30.760.10">
    <property type="entry name" value="RNA Cap, Translation Initiation Factor Eif4e"/>
    <property type="match status" value="1"/>
</dbReference>
<keyword evidence="3" id="KW-1185">Reference proteome</keyword>
<dbReference type="EMBL" id="JADNRY010000007">
    <property type="protein sequence ID" value="KAF9076269.1"/>
    <property type="molecule type" value="Genomic_DNA"/>
</dbReference>
<evidence type="ECO:0000256" key="1">
    <source>
        <dbReference type="ARBA" id="ARBA00010568"/>
    </source>
</evidence>
<gene>
    <name evidence="2" type="ORF">BDP27DRAFT_1389682</name>
</gene>
<comment type="similarity">
    <text evidence="1">Belongs to the UPF0696 family.</text>
</comment>
<keyword evidence="2" id="KW-0396">Initiation factor</keyword>
<dbReference type="Pfam" id="PF08939">
    <property type="entry name" value="Bles03"/>
    <property type="match status" value="1"/>
</dbReference>
<dbReference type="OrthoDB" id="10067381at2759"/>
<dbReference type="InterPro" id="IPR023398">
    <property type="entry name" value="TIF_eIF4e-like"/>
</dbReference>
<comment type="caution">
    <text evidence="2">The sequence shown here is derived from an EMBL/GenBank/DDBJ whole genome shotgun (WGS) entry which is preliminary data.</text>
</comment>
<evidence type="ECO:0000313" key="2">
    <source>
        <dbReference type="EMBL" id="KAF9076269.1"/>
    </source>
</evidence>
<dbReference type="PANTHER" id="PTHR31977:SF1">
    <property type="entry name" value="UPF0696 PROTEIN C11ORF68"/>
    <property type="match status" value="1"/>
</dbReference>